<organism evidence="2 3">
    <name type="scientific">Sphingobacterium tenebrionis</name>
    <dbReference type="NCBI Taxonomy" id="3111775"/>
    <lineage>
        <taxon>Bacteria</taxon>
        <taxon>Pseudomonadati</taxon>
        <taxon>Bacteroidota</taxon>
        <taxon>Sphingobacteriia</taxon>
        <taxon>Sphingobacteriales</taxon>
        <taxon>Sphingobacteriaceae</taxon>
        <taxon>Sphingobacterium</taxon>
    </lineage>
</organism>
<reference evidence="2 3" key="1">
    <citation type="submission" date="2024-01" db="EMBL/GenBank/DDBJ databases">
        <title>Sphingobacterium tenebrionis sp. nov., a novel endophyte isolated from tenebrio molitor intestines.</title>
        <authorList>
            <person name="Zhang C."/>
        </authorList>
    </citation>
    <scope>NUCLEOTIDE SEQUENCE [LARGE SCALE GENOMIC DNA]</scope>
    <source>
        <strain evidence="2 3">PU5-4</strain>
    </source>
</reference>
<dbReference type="InterPro" id="IPR036291">
    <property type="entry name" value="NAD(P)-bd_dom_sf"/>
</dbReference>
<protein>
    <submittedName>
        <fullName evidence="2">NAD(P)H-binding protein</fullName>
    </submittedName>
</protein>
<keyword evidence="3" id="KW-1185">Reference proteome</keyword>
<dbReference type="PANTHER" id="PTHR14097">
    <property type="entry name" value="OXIDOREDUCTASE HTATIP2"/>
    <property type="match status" value="1"/>
</dbReference>
<dbReference type="InterPro" id="IPR016040">
    <property type="entry name" value="NAD(P)-bd_dom"/>
</dbReference>
<dbReference type="Gene3D" id="3.40.50.720">
    <property type="entry name" value="NAD(P)-binding Rossmann-like Domain"/>
    <property type="match status" value="1"/>
</dbReference>
<accession>A0ABU8I662</accession>
<dbReference type="SUPFAM" id="SSF51735">
    <property type="entry name" value="NAD(P)-binding Rossmann-fold domains"/>
    <property type="match status" value="1"/>
</dbReference>
<dbReference type="PANTHER" id="PTHR14097:SF7">
    <property type="entry name" value="OXIDOREDUCTASE HTATIP2"/>
    <property type="match status" value="1"/>
</dbReference>
<comment type="caution">
    <text evidence="2">The sequence shown here is derived from an EMBL/GenBank/DDBJ whole genome shotgun (WGS) entry which is preliminary data.</text>
</comment>
<name>A0ABU8I662_9SPHI</name>
<proteinExistence type="predicted"/>
<evidence type="ECO:0000259" key="1">
    <source>
        <dbReference type="Pfam" id="PF13460"/>
    </source>
</evidence>
<dbReference type="EMBL" id="JAYLLN010000020">
    <property type="protein sequence ID" value="MEI5985108.1"/>
    <property type="molecule type" value="Genomic_DNA"/>
</dbReference>
<dbReference type="Pfam" id="PF13460">
    <property type="entry name" value="NAD_binding_10"/>
    <property type="match status" value="1"/>
</dbReference>
<feature type="domain" description="NAD(P)-binding" evidence="1">
    <location>
        <begin position="7"/>
        <end position="135"/>
    </location>
</feature>
<evidence type="ECO:0000313" key="3">
    <source>
        <dbReference type="Proteomes" id="UP001363035"/>
    </source>
</evidence>
<dbReference type="RefSeq" id="WP_134776531.1">
    <property type="nucleotide sequence ID" value="NZ_JAYLLN010000020.1"/>
</dbReference>
<dbReference type="Proteomes" id="UP001363035">
    <property type="component" value="Unassembled WGS sequence"/>
</dbReference>
<sequence>MKAVVIGGSGATGRELVLQLLADYRVESVVALVRKPFFMPDPKLKEVIVDFDHLEQYAAFIDADVAFSTLGTTLKQAGSKKKQWRVDYEYQLKFAQLARMNHVFTFVLLSSAQASPKSKFFYSRMKGMLEEKIKQLDFPKLIILRSGLIDRPKTDRRGEKIALKVIKVFNALGILKNYKPISTVDLAKVIVDRSFDNSEDDITILEPKEILS</sequence>
<gene>
    <name evidence="2" type="ORF">VJ786_09345</name>
</gene>
<evidence type="ECO:0000313" key="2">
    <source>
        <dbReference type="EMBL" id="MEI5985108.1"/>
    </source>
</evidence>